<proteinExistence type="predicted"/>
<dbReference type="Pfam" id="PF13577">
    <property type="entry name" value="SnoaL_4"/>
    <property type="match status" value="1"/>
</dbReference>
<evidence type="ECO:0000313" key="2">
    <source>
        <dbReference type="EMBL" id="ATX75712.1"/>
    </source>
</evidence>
<sequence length="154" mass="16899">MQNIAEAEFWHQHGAISQLIIEASHLVDQRDFTAFAALFTADGALYRPTTPEPLVGPAAIALSYSATPATRINRHLISNLRIACQSATEATSSAYVTLYSSDAAESADPIFGATVQRCLIGAFHDRLIWQDGRWWLQERRAAFALNATPQGLVR</sequence>
<accession>A0A2K8KLW8</accession>
<evidence type="ECO:0000313" key="3">
    <source>
        <dbReference type="Proteomes" id="UP000229757"/>
    </source>
</evidence>
<protein>
    <submittedName>
        <fullName evidence="2">SnoaL-like protein</fullName>
    </submittedName>
</protein>
<evidence type="ECO:0000259" key="1">
    <source>
        <dbReference type="Pfam" id="PF13577"/>
    </source>
</evidence>
<dbReference type="Gene3D" id="3.10.450.50">
    <property type="match status" value="1"/>
</dbReference>
<dbReference type="InterPro" id="IPR032710">
    <property type="entry name" value="NTF2-like_dom_sf"/>
</dbReference>
<dbReference type="Proteomes" id="UP000229757">
    <property type="component" value="Chromosome"/>
</dbReference>
<organism evidence="2 3">
    <name type="scientific">Reinekea forsetii</name>
    <dbReference type="NCBI Taxonomy" id="1336806"/>
    <lineage>
        <taxon>Bacteria</taxon>
        <taxon>Pseudomonadati</taxon>
        <taxon>Pseudomonadota</taxon>
        <taxon>Gammaproteobacteria</taxon>
        <taxon>Oceanospirillales</taxon>
        <taxon>Saccharospirillaceae</taxon>
        <taxon>Reinekea</taxon>
    </lineage>
</organism>
<dbReference type="EMBL" id="CP011797">
    <property type="protein sequence ID" value="ATX75712.1"/>
    <property type="molecule type" value="Genomic_DNA"/>
</dbReference>
<dbReference type="SUPFAM" id="SSF54427">
    <property type="entry name" value="NTF2-like"/>
    <property type="match status" value="1"/>
</dbReference>
<keyword evidence="3" id="KW-1185">Reference proteome</keyword>
<name>A0A2K8KLW8_9GAMM</name>
<dbReference type="OrthoDB" id="9102349at2"/>
<gene>
    <name evidence="2" type="ORF">REIFOR_00542</name>
</gene>
<dbReference type="InterPro" id="IPR037401">
    <property type="entry name" value="SnoaL-like"/>
</dbReference>
<reference evidence="2 3" key="1">
    <citation type="journal article" date="2017" name="Environ. Microbiol.">
        <title>Genomic and physiological analyses of 'Reinekea forsetii' reveal a versatile opportunistic lifestyle during spring algae blooms.</title>
        <authorList>
            <person name="Avci B."/>
            <person name="Hahnke R.L."/>
            <person name="Chafee M."/>
            <person name="Fischer T."/>
            <person name="Gruber-Vodicka H."/>
            <person name="Tegetmeyer H.E."/>
            <person name="Harder J."/>
            <person name="Fuchs B.M."/>
            <person name="Amann R.I."/>
            <person name="Teeling H."/>
        </authorList>
    </citation>
    <scope>NUCLEOTIDE SEQUENCE [LARGE SCALE GENOMIC DNA]</scope>
    <source>
        <strain evidence="2 3">Hel1_31_D35</strain>
    </source>
</reference>
<dbReference type="KEGG" id="rfo:REIFOR_00542"/>
<dbReference type="RefSeq" id="WP_100256096.1">
    <property type="nucleotide sequence ID" value="NZ_CP011797.1"/>
</dbReference>
<feature type="domain" description="SnoaL-like" evidence="1">
    <location>
        <begin position="13"/>
        <end position="140"/>
    </location>
</feature>
<dbReference type="AlphaFoldDB" id="A0A2K8KLW8"/>